<dbReference type="Pfam" id="PF13183">
    <property type="entry name" value="Fer4_8"/>
    <property type="match status" value="1"/>
</dbReference>
<dbReference type="Gene3D" id="1.10.1060.10">
    <property type="entry name" value="Alpha-helical ferredoxin"/>
    <property type="match status" value="1"/>
</dbReference>
<dbReference type="InterPro" id="IPR017900">
    <property type="entry name" value="4Fe4S_Fe_S_CS"/>
</dbReference>
<gene>
    <name evidence="8" type="ORF">ACFPOG_32985</name>
</gene>
<dbReference type="InterPro" id="IPR009051">
    <property type="entry name" value="Helical_ferredxn"/>
</dbReference>
<dbReference type="InterPro" id="IPR051460">
    <property type="entry name" value="HdrC_iron-sulfur_subunit"/>
</dbReference>
<dbReference type="Pfam" id="PF02754">
    <property type="entry name" value="CCG"/>
    <property type="match status" value="2"/>
</dbReference>
<organism evidence="8 9">
    <name type="scientific">Paenibacillus aestuarii</name>
    <dbReference type="NCBI Taxonomy" id="516965"/>
    <lineage>
        <taxon>Bacteria</taxon>
        <taxon>Bacillati</taxon>
        <taxon>Bacillota</taxon>
        <taxon>Bacilli</taxon>
        <taxon>Bacillales</taxon>
        <taxon>Paenibacillaceae</taxon>
        <taxon>Paenibacillus</taxon>
    </lineage>
</organism>
<evidence type="ECO:0000256" key="3">
    <source>
        <dbReference type="ARBA" id="ARBA00023002"/>
    </source>
</evidence>
<dbReference type="Proteomes" id="UP001596044">
    <property type="component" value="Unassembled WGS sequence"/>
</dbReference>
<dbReference type="PANTHER" id="PTHR43255:SF1">
    <property type="entry name" value="IRON-SULFUR-BINDING OXIDOREDUCTASE FADF-RELATED"/>
    <property type="match status" value="1"/>
</dbReference>
<proteinExistence type="predicted"/>
<feature type="transmembrane region" description="Helical" evidence="6">
    <location>
        <begin position="196"/>
        <end position="216"/>
    </location>
</feature>
<evidence type="ECO:0000256" key="1">
    <source>
        <dbReference type="ARBA" id="ARBA00022485"/>
    </source>
</evidence>
<reference evidence="9" key="1">
    <citation type="journal article" date="2019" name="Int. J. Syst. Evol. Microbiol.">
        <title>The Global Catalogue of Microorganisms (GCM) 10K type strain sequencing project: providing services to taxonomists for standard genome sequencing and annotation.</title>
        <authorList>
            <consortium name="The Broad Institute Genomics Platform"/>
            <consortium name="The Broad Institute Genome Sequencing Center for Infectious Disease"/>
            <person name="Wu L."/>
            <person name="Ma J."/>
        </authorList>
    </citation>
    <scope>NUCLEOTIDE SEQUENCE [LARGE SCALE GENOMIC DNA]</scope>
    <source>
        <strain evidence="9">KACC 11904</strain>
    </source>
</reference>
<feature type="transmembrane region" description="Helical" evidence="6">
    <location>
        <begin position="70"/>
        <end position="91"/>
    </location>
</feature>
<dbReference type="PROSITE" id="PS51379">
    <property type="entry name" value="4FE4S_FER_2"/>
    <property type="match status" value="2"/>
</dbReference>
<feature type="domain" description="4Fe-4S ferredoxin-type" evidence="7">
    <location>
        <begin position="340"/>
        <end position="371"/>
    </location>
</feature>
<evidence type="ECO:0000256" key="4">
    <source>
        <dbReference type="ARBA" id="ARBA00023004"/>
    </source>
</evidence>
<dbReference type="Gene3D" id="1.20.950.20">
    <property type="entry name" value="Transmembrane di-heme cytochromes, Chain C"/>
    <property type="match status" value="1"/>
</dbReference>
<dbReference type="InterPro" id="IPR004017">
    <property type="entry name" value="Cys_rich_dom"/>
</dbReference>
<dbReference type="SUPFAM" id="SSF46548">
    <property type="entry name" value="alpha-helical ferredoxin"/>
    <property type="match status" value="1"/>
</dbReference>
<accession>A0ABW0KKB9</accession>
<dbReference type="EMBL" id="JBHSMJ010000065">
    <property type="protein sequence ID" value="MFC5453031.1"/>
    <property type="molecule type" value="Genomic_DNA"/>
</dbReference>
<keyword evidence="2" id="KW-0479">Metal-binding</keyword>
<dbReference type="SUPFAM" id="SSF103501">
    <property type="entry name" value="Respiratory nitrate reductase 1 gamma chain"/>
    <property type="match status" value="1"/>
</dbReference>
<evidence type="ECO:0000259" key="7">
    <source>
        <dbReference type="PROSITE" id="PS51379"/>
    </source>
</evidence>
<keyword evidence="6" id="KW-1133">Transmembrane helix</keyword>
<keyword evidence="4" id="KW-0408">Iron</keyword>
<dbReference type="PANTHER" id="PTHR43255">
    <property type="entry name" value="IRON-SULFUR-BINDING OXIDOREDUCTASE FADF-RELATED-RELATED"/>
    <property type="match status" value="1"/>
</dbReference>
<evidence type="ECO:0000256" key="2">
    <source>
        <dbReference type="ARBA" id="ARBA00022723"/>
    </source>
</evidence>
<feature type="transmembrane region" description="Helical" evidence="6">
    <location>
        <begin position="145"/>
        <end position="163"/>
    </location>
</feature>
<protein>
    <submittedName>
        <fullName evidence="8">(Fe-S)-binding protein</fullName>
    </submittedName>
</protein>
<name>A0ABW0KKB9_9BACL</name>
<keyword evidence="6" id="KW-0812">Transmembrane</keyword>
<feature type="transmembrane region" description="Helical" evidence="6">
    <location>
        <begin position="103"/>
        <end position="124"/>
    </location>
</feature>
<sequence>MSGSLIQFLLFLAVTGYAVYLFGRVVYHRYLYIKLGKNVQLEKEAKARLKEFAIQVFGQTKLLKDKKSGIMHIVIFYGFIILQLGALDLILKGLIGHGLPVPGYSFFTLIQEITVALILIAMGYATYRRYVEKLKRLKRGWKPSIVVFFIFFLMLSVLVTAGFERVREGLSSSSFAPISSLLASAFSGMSPMAATVGFYAGWWLHLLILLSFLIYVPQSKHFHIITAPINILLRRTEPVGKLVSLDLEDENAESFGVGKIEEFTQKQMLDFYSCVECGRCTSMCPANTTGKLLSPMHLITKLRDHLTEKGAAITSKSPWVPAMAFAGHRTQDPLTAELIGDVITEEELWACTTCRNCEDQCPVGNEHVDKIIDLRRHLVLTQGSMPHDGQRALQNIERQGNPWGISRNDRVKWVKEVDPDGELRVRTVRENPQFEYLFFVGSMGSYDNRSRKITKAFVRLMNEAGISFAILGNEEKNSGDTPRRMGNEFLFQQLCADNIATFQKYKVKKIVTACPHTYHTLKNEYPEFGLEAEVYHHTELLDLWVKEGRLKPQHEVHERITYHDSCYLGRYNEVYDQPRNVLRAIPGVELVEQARSRENSMCCGAGGGMMWMEETAGTRVNVARTEQLLTVNPTIISSACPYCLTMVEDGAKLKEVDERVKARDIAEILEMSVFGASA</sequence>
<keyword evidence="1" id="KW-0004">4Fe-4S</keyword>
<feature type="transmembrane region" description="Helical" evidence="6">
    <location>
        <begin position="6"/>
        <end position="27"/>
    </location>
</feature>
<evidence type="ECO:0000256" key="5">
    <source>
        <dbReference type="ARBA" id="ARBA00023014"/>
    </source>
</evidence>
<comment type="caution">
    <text evidence="8">The sequence shown here is derived from an EMBL/GenBank/DDBJ whole genome shotgun (WGS) entry which is preliminary data.</text>
</comment>
<feature type="domain" description="4Fe-4S ferredoxin-type" evidence="7">
    <location>
        <begin position="265"/>
        <end position="295"/>
    </location>
</feature>
<evidence type="ECO:0000313" key="8">
    <source>
        <dbReference type="EMBL" id="MFC5453031.1"/>
    </source>
</evidence>
<keyword evidence="5" id="KW-0411">Iron-sulfur</keyword>
<keyword evidence="3" id="KW-0560">Oxidoreductase</keyword>
<dbReference type="InterPro" id="IPR036197">
    <property type="entry name" value="NarG-like_sf"/>
</dbReference>
<dbReference type="PROSITE" id="PS00198">
    <property type="entry name" value="4FE4S_FER_1"/>
    <property type="match status" value="1"/>
</dbReference>
<keyword evidence="6" id="KW-0472">Membrane</keyword>
<keyword evidence="9" id="KW-1185">Reference proteome</keyword>
<dbReference type="RefSeq" id="WP_270879285.1">
    <property type="nucleotide sequence ID" value="NZ_JAQFVF010000023.1"/>
</dbReference>
<evidence type="ECO:0000313" key="9">
    <source>
        <dbReference type="Proteomes" id="UP001596044"/>
    </source>
</evidence>
<evidence type="ECO:0000256" key="6">
    <source>
        <dbReference type="SAM" id="Phobius"/>
    </source>
</evidence>
<dbReference type="InterPro" id="IPR017896">
    <property type="entry name" value="4Fe4S_Fe-S-bd"/>
</dbReference>